<sequence length="383" mass="41417">MRLVSAALLLALVLPTAPAVAAPDGPAPAPSPARGVPTLHVHRQVTGLDHPWDVQPIGHHRLLLTQRDRATLSVWQNGRTHRVRFPSDRVWVSGETGLMSLEVDPDFAGNGRFYTCQGGTTASGHEVHVLAWHLNARATRARRIKELVGGLPTSSGRHGGCRLLIARDGSLLVGTGDAAEGTNPEDLTSLGGKTLRLDRRTGAPWPTNPFIDAHNRKTRYVHTYGHRNVQGLAQRRDGTLWSIEQGTYRDDEVNRLVDGGDYGYDPVPGYNEDVPMTDQDLPGKQVEARWSSGNPTLATSGGTFVRGRAWGALNGTLAVAALKAGRIVFLTFDAAGHLQRARAPKALQRFGRLRSVTLAPNHDLLVTTDNGNGNDAILRVSPH</sequence>
<dbReference type="InterPro" id="IPR011041">
    <property type="entry name" value="Quinoprot_gluc/sorb_DH_b-prop"/>
</dbReference>
<dbReference type="Proteomes" id="UP001501771">
    <property type="component" value="Unassembled WGS sequence"/>
</dbReference>
<feature type="signal peptide" evidence="1">
    <location>
        <begin position="1"/>
        <end position="21"/>
    </location>
</feature>
<dbReference type="InterPro" id="IPR011042">
    <property type="entry name" value="6-blade_b-propeller_TolB-like"/>
</dbReference>
<comment type="caution">
    <text evidence="3">The sequence shown here is derived from an EMBL/GenBank/DDBJ whole genome shotgun (WGS) entry which is preliminary data.</text>
</comment>
<evidence type="ECO:0000313" key="4">
    <source>
        <dbReference type="Proteomes" id="UP001501771"/>
    </source>
</evidence>
<evidence type="ECO:0000256" key="1">
    <source>
        <dbReference type="SAM" id="SignalP"/>
    </source>
</evidence>
<evidence type="ECO:0000259" key="2">
    <source>
        <dbReference type="Pfam" id="PF07995"/>
    </source>
</evidence>
<evidence type="ECO:0000313" key="3">
    <source>
        <dbReference type="EMBL" id="GAA2143710.1"/>
    </source>
</evidence>
<keyword evidence="4" id="KW-1185">Reference proteome</keyword>
<dbReference type="Gene3D" id="2.120.10.30">
    <property type="entry name" value="TolB, C-terminal domain"/>
    <property type="match status" value="1"/>
</dbReference>
<dbReference type="Pfam" id="PF07995">
    <property type="entry name" value="GSDH"/>
    <property type="match status" value="1"/>
</dbReference>
<dbReference type="PANTHER" id="PTHR19328">
    <property type="entry name" value="HEDGEHOG-INTERACTING PROTEIN"/>
    <property type="match status" value="1"/>
</dbReference>
<proteinExistence type="predicted"/>
<gene>
    <name evidence="3" type="ORF">GCM10009844_16420</name>
</gene>
<protein>
    <submittedName>
        <fullName evidence="3">PQQ-dependent sugar dehydrogenase</fullName>
    </submittedName>
</protein>
<feature type="domain" description="Glucose/Sorbosone dehydrogenase" evidence="2">
    <location>
        <begin position="48"/>
        <end position="374"/>
    </location>
</feature>
<dbReference type="EMBL" id="BAAAQR010000004">
    <property type="protein sequence ID" value="GAA2143710.1"/>
    <property type="molecule type" value="Genomic_DNA"/>
</dbReference>
<feature type="chain" id="PRO_5045195134" evidence="1">
    <location>
        <begin position="22"/>
        <end position="383"/>
    </location>
</feature>
<dbReference type="SUPFAM" id="SSF50952">
    <property type="entry name" value="Soluble quinoprotein glucose dehydrogenase"/>
    <property type="match status" value="1"/>
</dbReference>
<name>A0ABN2ZKU6_9ACTN</name>
<organism evidence="3 4">
    <name type="scientific">Nocardioides koreensis</name>
    <dbReference type="NCBI Taxonomy" id="433651"/>
    <lineage>
        <taxon>Bacteria</taxon>
        <taxon>Bacillati</taxon>
        <taxon>Actinomycetota</taxon>
        <taxon>Actinomycetes</taxon>
        <taxon>Propionibacteriales</taxon>
        <taxon>Nocardioidaceae</taxon>
        <taxon>Nocardioides</taxon>
    </lineage>
</organism>
<reference evidence="3 4" key="1">
    <citation type="journal article" date="2019" name="Int. J. Syst. Evol. Microbiol.">
        <title>The Global Catalogue of Microorganisms (GCM) 10K type strain sequencing project: providing services to taxonomists for standard genome sequencing and annotation.</title>
        <authorList>
            <consortium name="The Broad Institute Genomics Platform"/>
            <consortium name="The Broad Institute Genome Sequencing Center for Infectious Disease"/>
            <person name="Wu L."/>
            <person name="Ma J."/>
        </authorList>
    </citation>
    <scope>NUCLEOTIDE SEQUENCE [LARGE SCALE GENOMIC DNA]</scope>
    <source>
        <strain evidence="3 4">JCM 16022</strain>
    </source>
</reference>
<dbReference type="InterPro" id="IPR012938">
    <property type="entry name" value="Glc/Sorbosone_DH"/>
</dbReference>
<accession>A0ABN2ZKU6</accession>
<dbReference type="PANTHER" id="PTHR19328:SF13">
    <property type="entry name" value="HIPL1 PROTEIN"/>
    <property type="match status" value="1"/>
</dbReference>
<keyword evidence="1" id="KW-0732">Signal</keyword>
<dbReference type="RefSeq" id="WP_344149970.1">
    <property type="nucleotide sequence ID" value="NZ_BAAAQR010000004.1"/>
</dbReference>